<evidence type="ECO:0000313" key="9">
    <source>
        <dbReference type="EMBL" id="MBP2019502.1"/>
    </source>
</evidence>
<evidence type="ECO:0000256" key="8">
    <source>
        <dbReference type="NCBIfam" id="TIGR00188"/>
    </source>
</evidence>
<dbReference type="GO" id="GO:0004526">
    <property type="term" value="F:ribonuclease P activity"/>
    <property type="evidence" value="ECO:0007669"/>
    <property type="project" value="UniProtKB-EC"/>
</dbReference>
<protein>
    <recommendedName>
        <fullName evidence="7 8">Ribonuclease P protein component</fullName>
        <shortName evidence="7">RNase P protein</shortName>
        <shortName evidence="7">RNaseP protein</shortName>
        <ecNumber evidence="7 8">3.1.26.5</ecNumber>
    </recommendedName>
    <alternativeName>
        <fullName evidence="7">Protein C5</fullName>
    </alternativeName>
</protein>
<dbReference type="HAMAP" id="MF_00227">
    <property type="entry name" value="RNase_P"/>
    <property type="match status" value="1"/>
</dbReference>
<dbReference type="PROSITE" id="PS00648">
    <property type="entry name" value="RIBONUCLEASE_P"/>
    <property type="match status" value="1"/>
</dbReference>
<evidence type="ECO:0000256" key="6">
    <source>
        <dbReference type="ARBA" id="ARBA00022884"/>
    </source>
</evidence>
<comment type="catalytic activity">
    <reaction evidence="7">
        <text>Endonucleolytic cleavage of RNA, removing 5'-extranucleotides from tRNA precursor.</text>
        <dbReference type="EC" id="3.1.26.5"/>
    </reaction>
</comment>
<dbReference type="EC" id="3.1.26.5" evidence="7 8"/>
<sequence length="117" mass="13276">MRMKKAYRLKSRVAFQSVYTQGRSAANRAAVIHALKQEAGTATRVGFAAGRRLGKAVVRNRVKRRLREAVRSFWPRIRPGHHVVVVGRQAAVDMPFPELRAKIEELFERAGLLQREG</sequence>
<dbReference type="EMBL" id="JAGGLG010000029">
    <property type="protein sequence ID" value="MBP2019502.1"/>
    <property type="molecule type" value="Genomic_DNA"/>
</dbReference>
<dbReference type="InterPro" id="IPR000100">
    <property type="entry name" value="RNase_P"/>
</dbReference>
<dbReference type="RefSeq" id="WP_245302797.1">
    <property type="nucleotide sequence ID" value="NZ_JAGGLG010000029.1"/>
</dbReference>
<evidence type="ECO:0000256" key="2">
    <source>
        <dbReference type="ARBA" id="ARBA00022694"/>
    </source>
</evidence>
<comment type="caution">
    <text evidence="9">The sequence shown here is derived from an EMBL/GenBank/DDBJ whole genome shotgun (WGS) entry which is preliminary data.</text>
</comment>
<reference evidence="9 10" key="1">
    <citation type="submission" date="2021-03" db="EMBL/GenBank/DDBJ databases">
        <title>Genomic Encyclopedia of Type Strains, Phase IV (KMG-IV): sequencing the most valuable type-strain genomes for metagenomic binning, comparative biology and taxonomic classification.</title>
        <authorList>
            <person name="Goeker M."/>
        </authorList>
    </citation>
    <scope>NUCLEOTIDE SEQUENCE [LARGE SCALE GENOMIC DNA]</scope>
    <source>
        <strain evidence="9 10">DSM 27138</strain>
    </source>
</reference>
<evidence type="ECO:0000256" key="4">
    <source>
        <dbReference type="ARBA" id="ARBA00022759"/>
    </source>
</evidence>
<comment type="similarity">
    <text evidence="7">Belongs to the RnpA family.</text>
</comment>
<keyword evidence="5 7" id="KW-0378">Hydrolase</keyword>
<comment type="function">
    <text evidence="1 7">RNaseP catalyzes the removal of the 5'-leader sequence from pre-tRNA to produce the mature 5'-terminus. It can also cleave other RNA substrates such as 4.5S RNA. The protein component plays an auxiliary but essential role in vivo by binding to the 5'-leader sequence and broadening the substrate specificity of the ribozyme.</text>
</comment>
<dbReference type="NCBIfam" id="TIGR00188">
    <property type="entry name" value="rnpA"/>
    <property type="match status" value="1"/>
</dbReference>
<keyword evidence="2 7" id="KW-0819">tRNA processing</keyword>
<dbReference type="Pfam" id="PF00825">
    <property type="entry name" value="Ribonuclease_P"/>
    <property type="match status" value="1"/>
</dbReference>
<dbReference type="PANTHER" id="PTHR33992">
    <property type="entry name" value="RIBONUCLEASE P PROTEIN COMPONENT"/>
    <property type="match status" value="1"/>
</dbReference>
<accession>A0ABS4JVC4</accession>
<dbReference type="Gene3D" id="3.30.230.10">
    <property type="match status" value="1"/>
</dbReference>
<name>A0ABS4JVC4_9FIRM</name>
<evidence type="ECO:0000256" key="3">
    <source>
        <dbReference type="ARBA" id="ARBA00022722"/>
    </source>
</evidence>
<dbReference type="Proteomes" id="UP001519289">
    <property type="component" value="Unassembled WGS sequence"/>
</dbReference>
<evidence type="ECO:0000313" key="10">
    <source>
        <dbReference type="Proteomes" id="UP001519289"/>
    </source>
</evidence>
<evidence type="ECO:0000256" key="1">
    <source>
        <dbReference type="ARBA" id="ARBA00002663"/>
    </source>
</evidence>
<dbReference type="PANTHER" id="PTHR33992:SF1">
    <property type="entry name" value="RIBONUCLEASE P PROTEIN COMPONENT"/>
    <property type="match status" value="1"/>
</dbReference>
<proteinExistence type="inferred from homology"/>
<keyword evidence="6 7" id="KW-0694">RNA-binding</keyword>
<dbReference type="InterPro" id="IPR020568">
    <property type="entry name" value="Ribosomal_Su5_D2-typ_SF"/>
</dbReference>
<organism evidence="9 10">
    <name type="scientific">Symbiobacterium terraclitae</name>
    <dbReference type="NCBI Taxonomy" id="557451"/>
    <lineage>
        <taxon>Bacteria</taxon>
        <taxon>Bacillati</taxon>
        <taxon>Bacillota</taxon>
        <taxon>Clostridia</taxon>
        <taxon>Eubacteriales</taxon>
        <taxon>Symbiobacteriaceae</taxon>
        <taxon>Symbiobacterium</taxon>
    </lineage>
</organism>
<keyword evidence="3 7" id="KW-0540">Nuclease</keyword>
<keyword evidence="10" id="KW-1185">Reference proteome</keyword>
<dbReference type="InterPro" id="IPR014721">
    <property type="entry name" value="Ribsml_uS5_D2-typ_fold_subgr"/>
</dbReference>
<gene>
    <name evidence="7" type="primary">rnpA</name>
    <name evidence="9" type="ORF">J2Z79_002941</name>
</gene>
<dbReference type="SUPFAM" id="SSF54211">
    <property type="entry name" value="Ribosomal protein S5 domain 2-like"/>
    <property type="match status" value="1"/>
</dbReference>
<keyword evidence="4 7" id="KW-0255">Endonuclease</keyword>
<evidence type="ECO:0000256" key="7">
    <source>
        <dbReference type="HAMAP-Rule" id="MF_00227"/>
    </source>
</evidence>
<dbReference type="InterPro" id="IPR020539">
    <property type="entry name" value="RNase_P_CS"/>
</dbReference>
<comment type="subunit">
    <text evidence="7">Consists of a catalytic RNA component (M1 or rnpB) and a protein subunit.</text>
</comment>
<evidence type="ECO:0000256" key="5">
    <source>
        <dbReference type="ARBA" id="ARBA00022801"/>
    </source>
</evidence>